<gene>
    <name evidence="1" type="ORF">E2C01_042889</name>
</gene>
<sequence length="113" mass="11791">MCGKTISGGDELSTLSDVSLPSFISVAESPSGGGVREVMFQPPSPSCSCLSSSLPPRICWGLPYTGAHSRVIWLSCTVALLYLNVSMSPPGDEEAVLASGGLPSFILRDLRTS</sequence>
<comment type="caution">
    <text evidence="1">The sequence shown here is derived from an EMBL/GenBank/DDBJ whole genome shotgun (WGS) entry which is preliminary data.</text>
</comment>
<dbReference type="AlphaFoldDB" id="A0A5B7FUT1"/>
<organism evidence="1 2">
    <name type="scientific">Portunus trituberculatus</name>
    <name type="common">Swimming crab</name>
    <name type="synonym">Neptunus trituberculatus</name>
    <dbReference type="NCBI Taxonomy" id="210409"/>
    <lineage>
        <taxon>Eukaryota</taxon>
        <taxon>Metazoa</taxon>
        <taxon>Ecdysozoa</taxon>
        <taxon>Arthropoda</taxon>
        <taxon>Crustacea</taxon>
        <taxon>Multicrustacea</taxon>
        <taxon>Malacostraca</taxon>
        <taxon>Eumalacostraca</taxon>
        <taxon>Eucarida</taxon>
        <taxon>Decapoda</taxon>
        <taxon>Pleocyemata</taxon>
        <taxon>Brachyura</taxon>
        <taxon>Eubrachyura</taxon>
        <taxon>Portunoidea</taxon>
        <taxon>Portunidae</taxon>
        <taxon>Portuninae</taxon>
        <taxon>Portunus</taxon>
    </lineage>
</organism>
<evidence type="ECO:0000313" key="2">
    <source>
        <dbReference type="Proteomes" id="UP000324222"/>
    </source>
</evidence>
<evidence type="ECO:0000313" key="1">
    <source>
        <dbReference type="EMBL" id="MPC49095.1"/>
    </source>
</evidence>
<name>A0A5B7FUT1_PORTR</name>
<dbReference type="Proteomes" id="UP000324222">
    <property type="component" value="Unassembled WGS sequence"/>
</dbReference>
<protein>
    <submittedName>
        <fullName evidence="1">Uncharacterized protein</fullName>
    </submittedName>
</protein>
<reference evidence="1 2" key="1">
    <citation type="submission" date="2019-05" db="EMBL/GenBank/DDBJ databases">
        <title>Another draft genome of Portunus trituberculatus and its Hox gene families provides insights of decapod evolution.</title>
        <authorList>
            <person name="Jeong J.-H."/>
            <person name="Song I."/>
            <person name="Kim S."/>
            <person name="Choi T."/>
            <person name="Kim D."/>
            <person name="Ryu S."/>
            <person name="Kim W."/>
        </authorList>
    </citation>
    <scope>NUCLEOTIDE SEQUENCE [LARGE SCALE GENOMIC DNA]</scope>
    <source>
        <tissue evidence="1">Muscle</tissue>
    </source>
</reference>
<proteinExistence type="predicted"/>
<accession>A0A5B7FUT1</accession>
<dbReference type="EMBL" id="VSRR010008667">
    <property type="protein sequence ID" value="MPC49095.1"/>
    <property type="molecule type" value="Genomic_DNA"/>
</dbReference>
<keyword evidence="2" id="KW-1185">Reference proteome</keyword>